<keyword evidence="4 7" id="KW-1133">Transmembrane helix</keyword>
<evidence type="ECO:0000256" key="7">
    <source>
        <dbReference type="SAM" id="Phobius"/>
    </source>
</evidence>
<evidence type="ECO:0000256" key="4">
    <source>
        <dbReference type="ARBA" id="ARBA00022989"/>
    </source>
</evidence>
<protein>
    <submittedName>
        <fullName evidence="9">MFS multidrug transporter-like protein</fullName>
    </submittedName>
</protein>
<evidence type="ECO:0000256" key="2">
    <source>
        <dbReference type="ARBA" id="ARBA00022448"/>
    </source>
</evidence>
<keyword evidence="5 7" id="KW-0472">Membrane</keyword>
<keyword evidence="10" id="KW-1185">Reference proteome</keyword>
<accession>A0A9P7Z0C2</accession>
<feature type="compositionally biased region" description="Basic and acidic residues" evidence="6">
    <location>
        <begin position="288"/>
        <end position="297"/>
    </location>
</feature>
<feature type="transmembrane region" description="Helical" evidence="7">
    <location>
        <begin position="190"/>
        <end position="212"/>
    </location>
</feature>
<dbReference type="InterPro" id="IPR036259">
    <property type="entry name" value="MFS_trans_sf"/>
</dbReference>
<feature type="domain" description="Major facilitator superfamily (MFS) profile" evidence="8">
    <location>
        <begin position="14"/>
        <end position="522"/>
    </location>
</feature>
<dbReference type="Gene3D" id="1.20.1250.20">
    <property type="entry name" value="MFS general substrate transporter like domains"/>
    <property type="match status" value="1"/>
</dbReference>
<feature type="transmembrane region" description="Helical" evidence="7">
    <location>
        <begin position="144"/>
        <end position="170"/>
    </location>
</feature>
<dbReference type="SUPFAM" id="SSF103473">
    <property type="entry name" value="MFS general substrate transporter"/>
    <property type="match status" value="1"/>
</dbReference>
<feature type="transmembrane region" description="Helical" evidence="7">
    <location>
        <begin position="111"/>
        <end position="132"/>
    </location>
</feature>
<proteinExistence type="predicted"/>
<name>A0A9P7Z0C2_9HELO</name>
<feature type="transmembrane region" description="Helical" evidence="7">
    <location>
        <begin position="424"/>
        <end position="445"/>
    </location>
</feature>
<evidence type="ECO:0000313" key="10">
    <source>
        <dbReference type="Proteomes" id="UP000887226"/>
    </source>
</evidence>
<feature type="transmembrane region" description="Helical" evidence="7">
    <location>
        <begin position="368"/>
        <end position="387"/>
    </location>
</feature>
<keyword evidence="3 7" id="KW-0812">Transmembrane</keyword>
<feature type="transmembrane region" description="Helical" evidence="7">
    <location>
        <begin position="310"/>
        <end position="330"/>
    </location>
</feature>
<keyword evidence="2" id="KW-0813">Transport</keyword>
<evidence type="ECO:0000256" key="5">
    <source>
        <dbReference type="ARBA" id="ARBA00023136"/>
    </source>
</evidence>
<comment type="caution">
    <text evidence="9">The sequence shown here is derived from an EMBL/GenBank/DDBJ whole genome shotgun (WGS) entry which is preliminary data.</text>
</comment>
<dbReference type="InterPro" id="IPR020846">
    <property type="entry name" value="MFS_dom"/>
</dbReference>
<gene>
    <name evidence="9" type="ORF">BJ878DRAFT_164351</name>
</gene>
<dbReference type="EMBL" id="MU254061">
    <property type="protein sequence ID" value="KAG9242553.1"/>
    <property type="molecule type" value="Genomic_DNA"/>
</dbReference>
<comment type="subcellular location">
    <subcellularLocation>
        <location evidence="1">Membrane</location>
        <topology evidence="1">Multi-pass membrane protein</topology>
    </subcellularLocation>
</comment>
<dbReference type="PANTHER" id="PTHR23504:SF15">
    <property type="entry name" value="MAJOR FACILITATOR SUPERFAMILY (MFS) PROFILE DOMAIN-CONTAINING PROTEIN"/>
    <property type="match status" value="1"/>
</dbReference>
<feature type="transmembrane region" description="Helical" evidence="7">
    <location>
        <begin position="457"/>
        <end position="478"/>
    </location>
</feature>
<evidence type="ECO:0000259" key="8">
    <source>
        <dbReference type="PROSITE" id="PS50850"/>
    </source>
</evidence>
<dbReference type="AlphaFoldDB" id="A0A9P7Z0C2"/>
<feature type="region of interest" description="Disordered" evidence="6">
    <location>
        <begin position="258"/>
        <end position="297"/>
    </location>
</feature>
<dbReference type="Pfam" id="PF07690">
    <property type="entry name" value="MFS_1"/>
    <property type="match status" value="1"/>
</dbReference>
<evidence type="ECO:0000256" key="3">
    <source>
        <dbReference type="ARBA" id="ARBA00022692"/>
    </source>
</evidence>
<dbReference type="OrthoDB" id="10262656at2759"/>
<feature type="transmembrane region" description="Helical" evidence="7">
    <location>
        <begin position="399"/>
        <end position="418"/>
    </location>
</feature>
<evidence type="ECO:0000313" key="9">
    <source>
        <dbReference type="EMBL" id="KAG9242553.1"/>
    </source>
</evidence>
<feature type="transmembrane region" description="Helical" evidence="7">
    <location>
        <begin position="15"/>
        <end position="37"/>
    </location>
</feature>
<dbReference type="PANTHER" id="PTHR23504">
    <property type="entry name" value="MAJOR FACILITATOR SUPERFAMILY DOMAIN-CONTAINING PROTEIN 10"/>
    <property type="match status" value="1"/>
</dbReference>
<dbReference type="InterPro" id="IPR011701">
    <property type="entry name" value="MFS"/>
</dbReference>
<dbReference type="PROSITE" id="PS50850">
    <property type="entry name" value="MFS"/>
    <property type="match status" value="1"/>
</dbReference>
<dbReference type="GO" id="GO:0016020">
    <property type="term" value="C:membrane"/>
    <property type="evidence" value="ECO:0007669"/>
    <property type="project" value="UniProtKB-SubCell"/>
</dbReference>
<dbReference type="Proteomes" id="UP000887226">
    <property type="component" value="Unassembled WGS sequence"/>
</dbReference>
<reference evidence="9" key="1">
    <citation type="journal article" date="2021" name="IMA Fungus">
        <title>Genomic characterization of three marine fungi, including Emericellopsis atlantica sp. nov. with signatures of a generalist lifestyle and marine biomass degradation.</title>
        <authorList>
            <person name="Hagestad O.C."/>
            <person name="Hou L."/>
            <person name="Andersen J.H."/>
            <person name="Hansen E.H."/>
            <person name="Altermark B."/>
            <person name="Li C."/>
            <person name="Kuhnert E."/>
            <person name="Cox R.J."/>
            <person name="Crous P.W."/>
            <person name="Spatafora J.W."/>
            <person name="Lail K."/>
            <person name="Amirebrahimi M."/>
            <person name="Lipzen A."/>
            <person name="Pangilinan J."/>
            <person name="Andreopoulos W."/>
            <person name="Hayes R.D."/>
            <person name="Ng V."/>
            <person name="Grigoriev I.V."/>
            <person name="Jackson S.A."/>
            <person name="Sutton T.D.S."/>
            <person name="Dobson A.D.W."/>
            <person name="Rama T."/>
        </authorList>
    </citation>
    <scope>NUCLEOTIDE SEQUENCE</scope>
    <source>
        <strain evidence="9">TRa3180A</strain>
    </source>
</reference>
<dbReference type="GO" id="GO:0022857">
    <property type="term" value="F:transmembrane transporter activity"/>
    <property type="evidence" value="ECO:0007669"/>
    <property type="project" value="InterPro"/>
</dbReference>
<organism evidence="9 10">
    <name type="scientific">Calycina marina</name>
    <dbReference type="NCBI Taxonomy" id="1763456"/>
    <lineage>
        <taxon>Eukaryota</taxon>
        <taxon>Fungi</taxon>
        <taxon>Dikarya</taxon>
        <taxon>Ascomycota</taxon>
        <taxon>Pezizomycotina</taxon>
        <taxon>Leotiomycetes</taxon>
        <taxon>Helotiales</taxon>
        <taxon>Pezizellaceae</taxon>
        <taxon>Calycina</taxon>
    </lineage>
</organism>
<feature type="transmembrane region" description="Helical" evidence="7">
    <location>
        <begin position="86"/>
        <end position="105"/>
    </location>
</feature>
<feature type="transmembrane region" description="Helical" evidence="7">
    <location>
        <begin position="498"/>
        <end position="515"/>
    </location>
</feature>
<sequence>MGFQKPGPAFPTRQMTILAICRICEPIAFMSIFPYVYDMVKNFGITDNENQISVYAGMVTSAFAFAEFSSGVPWGRLSDRIGRKPVLLTGLAGTALSMLIFGFAPSLPVALLARALGGLLNGNIGVLQTTVAEMVTVKEHQPRAYTIMPFVWCLGSILGPALGGTLARPAQPQNYPGIFRPGSIWDRFPYLLPNLVCTVVVTCGVIIGLLFLEETHAEKKHRRDPGLEAGKCILNKFGRCVEWRDSRREKDAALNNELRSLLGEDEQPPGYRTSEGSPKMPSTPLPEPEEHLDLNNHDSMPRGKPAASKAFTGQVFLNIVGYGILAYHTMTFDAMLPTLLASNPEEHRENWMLPFKFVSGYNMTPDRIGSVMAAQGAYSMICTVFFFPFITRRLGALKLFRLISLSYPFLYFTTPYLVLLPDSLRVAGIYAVLIWKCTFATMAYPSNAILLTNSAPSLLMLGTINGVAASTASLSRAFGPTISGILFAAGLQVGYSGLAWWCSAIIAIAGAIISLRMSDKGGRMDVEDEKADEDLEPAFEVSILDSNVLDCAPATEAAADDSS</sequence>
<evidence type="ECO:0000256" key="6">
    <source>
        <dbReference type="SAM" id="MobiDB-lite"/>
    </source>
</evidence>
<evidence type="ECO:0000256" key="1">
    <source>
        <dbReference type="ARBA" id="ARBA00004141"/>
    </source>
</evidence>